<evidence type="ECO:0000313" key="5">
    <source>
        <dbReference type="Proteomes" id="UP001174909"/>
    </source>
</evidence>
<evidence type="ECO:0000256" key="1">
    <source>
        <dbReference type="ARBA" id="ARBA00022729"/>
    </source>
</evidence>
<protein>
    <submittedName>
        <fullName evidence="4">Glutathione-binding protein GsiB</fullName>
    </submittedName>
</protein>
<name>A0AA35S553_GEOBA</name>
<reference evidence="4" key="1">
    <citation type="submission" date="2023-03" db="EMBL/GenBank/DDBJ databases">
        <authorList>
            <person name="Steffen K."/>
            <person name="Cardenas P."/>
        </authorList>
    </citation>
    <scope>NUCLEOTIDE SEQUENCE</scope>
</reference>
<dbReference type="Gene3D" id="3.40.190.10">
    <property type="entry name" value="Periplasmic binding protein-like II"/>
    <property type="match status" value="1"/>
</dbReference>
<proteinExistence type="predicted"/>
<dbReference type="GO" id="GO:0015833">
    <property type="term" value="P:peptide transport"/>
    <property type="evidence" value="ECO:0007669"/>
    <property type="project" value="TreeGrafter"/>
</dbReference>
<evidence type="ECO:0000313" key="4">
    <source>
        <dbReference type="EMBL" id="CAI8023134.1"/>
    </source>
</evidence>
<dbReference type="EMBL" id="CASHTH010001997">
    <property type="protein sequence ID" value="CAI8023134.1"/>
    <property type="molecule type" value="Genomic_DNA"/>
</dbReference>
<dbReference type="PANTHER" id="PTHR30290:SF38">
    <property type="entry name" value="D,D-DIPEPTIDE-BINDING PERIPLASMIC PROTEIN DDPA-RELATED"/>
    <property type="match status" value="1"/>
</dbReference>
<dbReference type="Gene3D" id="3.10.105.10">
    <property type="entry name" value="Dipeptide-binding Protein, Domain 3"/>
    <property type="match status" value="1"/>
</dbReference>
<organism evidence="4 5">
    <name type="scientific">Geodia barretti</name>
    <name type="common">Barrett's horny sponge</name>
    <dbReference type="NCBI Taxonomy" id="519541"/>
    <lineage>
        <taxon>Eukaryota</taxon>
        <taxon>Metazoa</taxon>
        <taxon>Porifera</taxon>
        <taxon>Demospongiae</taxon>
        <taxon>Heteroscleromorpha</taxon>
        <taxon>Tetractinellida</taxon>
        <taxon>Astrophorina</taxon>
        <taxon>Geodiidae</taxon>
        <taxon>Geodia</taxon>
    </lineage>
</organism>
<feature type="domain" description="Solute-binding protein family 5" evidence="3">
    <location>
        <begin position="107"/>
        <end position="425"/>
    </location>
</feature>
<keyword evidence="5" id="KW-1185">Reference proteome</keyword>
<evidence type="ECO:0000259" key="3">
    <source>
        <dbReference type="Pfam" id="PF00496"/>
    </source>
</evidence>
<accession>A0AA35S553</accession>
<dbReference type="SUPFAM" id="SSF53850">
    <property type="entry name" value="Periplasmic binding protein-like II"/>
    <property type="match status" value="1"/>
</dbReference>
<dbReference type="GO" id="GO:1904680">
    <property type="term" value="F:peptide transmembrane transporter activity"/>
    <property type="evidence" value="ECO:0007669"/>
    <property type="project" value="TreeGrafter"/>
</dbReference>
<dbReference type="PANTHER" id="PTHR30290">
    <property type="entry name" value="PERIPLASMIC BINDING COMPONENT OF ABC TRANSPORTER"/>
    <property type="match status" value="1"/>
</dbReference>
<dbReference type="Gene3D" id="3.90.76.10">
    <property type="entry name" value="Dipeptide-binding Protein, Domain 1"/>
    <property type="match status" value="1"/>
</dbReference>
<dbReference type="Proteomes" id="UP001174909">
    <property type="component" value="Unassembled WGS sequence"/>
</dbReference>
<feature type="region of interest" description="Disordered" evidence="2">
    <location>
        <begin position="1"/>
        <end position="54"/>
    </location>
</feature>
<dbReference type="Pfam" id="PF00496">
    <property type="entry name" value="SBP_bac_5"/>
    <property type="match status" value="1"/>
</dbReference>
<sequence>MIPQATSAPEAPAMTDSSSGSGTQEQPQAQETAPTAAPAPTQAPPPAAVSAKDHAVVVTEAEPASIGMWSEGCSAEIHSMGCTDFVSDFLTWLDDRTAEIVPLSGVESWEQIDLDRWQFNLRDGVKFHNGAPWNAAAAKYGIEYNAFPANPSASISWTGPDMTGEVINDLTFHAVCPNPCPIYPRTALFSDFQDPEWFENATEEEKALNSIGFGPYKIIGYTPGVSTEFEIYEDYLPNENWFAQAPTIQYLTHTYRAEAPVRSAMIQAGEANWAADIGFEEVDNVVNSGGKTVSGKTAEVYTLVFDTVFHEELAKQKVRLALTHAIDCQTMLDSFFGGRIPCHNAISMKGTVGITDENSKWREYNPELARQLLAEAGYDPENEININTRPGSNIRGLELMEATIQFWRDVGVDANLNSHGDLGAAREIQNSGCGQFTNTEMYGEGYRAAMDCGSREPLDRPT</sequence>
<gene>
    <name evidence="4" type="ORF">GBAR_LOCUS13549</name>
</gene>
<keyword evidence="1" id="KW-0732">Signal</keyword>
<dbReference type="InterPro" id="IPR039424">
    <property type="entry name" value="SBP_5"/>
</dbReference>
<evidence type="ECO:0000256" key="2">
    <source>
        <dbReference type="SAM" id="MobiDB-lite"/>
    </source>
</evidence>
<comment type="caution">
    <text evidence="4">The sequence shown here is derived from an EMBL/GenBank/DDBJ whole genome shotgun (WGS) entry which is preliminary data.</text>
</comment>
<feature type="compositionally biased region" description="Low complexity" evidence="2">
    <location>
        <begin position="23"/>
        <end position="40"/>
    </location>
</feature>
<dbReference type="AlphaFoldDB" id="A0AA35S553"/>
<dbReference type="InterPro" id="IPR000914">
    <property type="entry name" value="SBP_5_dom"/>
</dbReference>